<name>A0A2P2PG44_RHIMU</name>
<organism evidence="1">
    <name type="scientific">Rhizophora mucronata</name>
    <name type="common">Asiatic mangrove</name>
    <dbReference type="NCBI Taxonomy" id="61149"/>
    <lineage>
        <taxon>Eukaryota</taxon>
        <taxon>Viridiplantae</taxon>
        <taxon>Streptophyta</taxon>
        <taxon>Embryophyta</taxon>
        <taxon>Tracheophyta</taxon>
        <taxon>Spermatophyta</taxon>
        <taxon>Magnoliopsida</taxon>
        <taxon>eudicotyledons</taxon>
        <taxon>Gunneridae</taxon>
        <taxon>Pentapetalae</taxon>
        <taxon>rosids</taxon>
        <taxon>fabids</taxon>
        <taxon>Malpighiales</taxon>
        <taxon>Rhizophoraceae</taxon>
        <taxon>Rhizophora</taxon>
    </lineage>
</organism>
<protein>
    <submittedName>
        <fullName evidence="1">Uncharacterized protein</fullName>
    </submittedName>
</protein>
<evidence type="ECO:0000313" key="1">
    <source>
        <dbReference type="EMBL" id="MBX53730.1"/>
    </source>
</evidence>
<accession>A0A2P2PG44</accession>
<reference evidence="1" key="1">
    <citation type="submission" date="2018-02" db="EMBL/GenBank/DDBJ databases">
        <title>Rhizophora mucronata_Transcriptome.</title>
        <authorList>
            <person name="Meera S.P."/>
            <person name="Sreeshan A."/>
            <person name="Augustine A."/>
        </authorList>
    </citation>
    <scope>NUCLEOTIDE SEQUENCE</scope>
    <source>
        <tissue evidence="1">Leaf</tissue>
    </source>
</reference>
<dbReference type="EMBL" id="GGEC01073246">
    <property type="protein sequence ID" value="MBX53730.1"/>
    <property type="molecule type" value="Transcribed_RNA"/>
</dbReference>
<sequence length="16" mass="1851">MIYQFVGVNGNLFSYV</sequence>
<dbReference type="AlphaFoldDB" id="A0A2P2PG44"/>
<proteinExistence type="predicted"/>